<keyword evidence="3" id="KW-1185">Reference proteome</keyword>
<evidence type="ECO:0000313" key="3">
    <source>
        <dbReference type="Proteomes" id="UP001177003"/>
    </source>
</evidence>
<evidence type="ECO:0000313" key="2">
    <source>
        <dbReference type="EMBL" id="CAI9304142.1"/>
    </source>
</evidence>
<protein>
    <submittedName>
        <fullName evidence="2">Uncharacterized protein</fullName>
    </submittedName>
</protein>
<accession>A0AA36A5Y9</accession>
<sequence>MLDPGHSVGARDDAITGVGVRALCFFDQRLTNVDGELTGSTTGVGNCWEMKVKEWCDVSDRCRLIDSRTEDTDDLNVQVLSETSSPAPRARGLRRSLVVVARSGPSPGEGHKHVEDNGIVKRKPTN</sequence>
<feature type="region of interest" description="Disordered" evidence="1">
    <location>
        <begin position="102"/>
        <end position="126"/>
    </location>
</feature>
<dbReference type="EMBL" id="OX465085">
    <property type="protein sequence ID" value="CAI9304142.1"/>
    <property type="molecule type" value="Genomic_DNA"/>
</dbReference>
<feature type="compositionally biased region" description="Basic and acidic residues" evidence="1">
    <location>
        <begin position="109"/>
        <end position="119"/>
    </location>
</feature>
<gene>
    <name evidence="2" type="ORF">LSALG_LOCUS42549</name>
</gene>
<reference evidence="2" key="1">
    <citation type="submission" date="2023-04" db="EMBL/GenBank/DDBJ databases">
        <authorList>
            <person name="Vijverberg K."/>
            <person name="Xiong W."/>
            <person name="Schranz E."/>
        </authorList>
    </citation>
    <scope>NUCLEOTIDE SEQUENCE</scope>
</reference>
<organism evidence="2 3">
    <name type="scientific">Lactuca saligna</name>
    <name type="common">Willowleaf lettuce</name>
    <dbReference type="NCBI Taxonomy" id="75948"/>
    <lineage>
        <taxon>Eukaryota</taxon>
        <taxon>Viridiplantae</taxon>
        <taxon>Streptophyta</taxon>
        <taxon>Embryophyta</taxon>
        <taxon>Tracheophyta</taxon>
        <taxon>Spermatophyta</taxon>
        <taxon>Magnoliopsida</taxon>
        <taxon>eudicotyledons</taxon>
        <taxon>Gunneridae</taxon>
        <taxon>Pentapetalae</taxon>
        <taxon>asterids</taxon>
        <taxon>campanulids</taxon>
        <taxon>Asterales</taxon>
        <taxon>Asteraceae</taxon>
        <taxon>Cichorioideae</taxon>
        <taxon>Cichorieae</taxon>
        <taxon>Lactucinae</taxon>
        <taxon>Lactuca</taxon>
    </lineage>
</organism>
<dbReference type="Proteomes" id="UP001177003">
    <property type="component" value="Chromosome 9"/>
</dbReference>
<name>A0AA36A5Y9_LACSI</name>
<dbReference type="AlphaFoldDB" id="A0AA36A5Y9"/>
<evidence type="ECO:0000256" key="1">
    <source>
        <dbReference type="SAM" id="MobiDB-lite"/>
    </source>
</evidence>
<proteinExistence type="predicted"/>